<dbReference type="Proteomes" id="UP001145114">
    <property type="component" value="Unassembled WGS sequence"/>
</dbReference>
<dbReference type="EC" id="2.7.12.2" evidence="1"/>
<evidence type="ECO:0000313" key="1">
    <source>
        <dbReference type="EMBL" id="KAJ1675486.1"/>
    </source>
</evidence>
<name>A0ACC1HGL2_9FUNG</name>
<keyword evidence="1" id="KW-0418">Kinase</keyword>
<proteinExistence type="predicted"/>
<accession>A0ACC1HGL2</accession>
<comment type="caution">
    <text evidence="1">The sequence shown here is derived from an EMBL/GenBank/DDBJ whole genome shotgun (WGS) entry which is preliminary data.</text>
</comment>
<keyword evidence="1" id="KW-0808">Transferase</keyword>
<dbReference type="EMBL" id="JAMZIH010005283">
    <property type="protein sequence ID" value="KAJ1675486.1"/>
    <property type="molecule type" value="Genomic_DNA"/>
</dbReference>
<keyword evidence="2" id="KW-1185">Reference proteome</keyword>
<organism evidence="1 2">
    <name type="scientific">Spiromyces aspiralis</name>
    <dbReference type="NCBI Taxonomy" id="68401"/>
    <lineage>
        <taxon>Eukaryota</taxon>
        <taxon>Fungi</taxon>
        <taxon>Fungi incertae sedis</taxon>
        <taxon>Zoopagomycota</taxon>
        <taxon>Kickxellomycotina</taxon>
        <taxon>Kickxellomycetes</taxon>
        <taxon>Kickxellales</taxon>
        <taxon>Kickxellaceae</taxon>
        <taxon>Spiromyces</taxon>
    </lineage>
</organism>
<reference evidence="1" key="1">
    <citation type="submission" date="2022-06" db="EMBL/GenBank/DDBJ databases">
        <title>Phylogenomic reconstructions and comparative analyses of Kickxellomycotina fungi.</title>
        <authorList>
            <person name="Reynolds N.K."/>
            <person name="Stajich J.E."/>
            <person name="Barry K."/>
            <person name="Grigoriev I.V."/>
            <person name="Crous P."/>
            <person name="Smith M.E."/>
        </authorList>
    </citation>
    <scope>NUCLEOTIDE SEQUENCE</scope>
    <source>
        <strain evidence="1">RSA 2271</strain>
    </source>
</reference>
<sequence>MLTGSSLRRSNATTTPRTRLNRSAHRANFPLPPPVLTTNLPQQSSTAAARSQSLEVLQRNQAQLVGNSQAMPPTLVPPPIITSSGSPSLQDTQNEDGETKAVSQLAMGLPNLHISGSQHQQQQQQQSVPPSVSIARQKQPPGMRLMPPRLTINTNAASIYSTNDQGSNSSGSNCQSPTASGSGNNNTGLGNNNKSGTSDQAAADTTLPRSLTPDVARFLTNGSQYSGGRGDAGHTSLNVDTSISINSEADAAGDETRLPATNTTINAAATTTTAKLSINIKSSASLSSMNSNQGQGEVPAAVAVASDRGSADEYVLCPENIEVIERIGEGAVGIVHKVKYKPTGKTMARKSVAVYPDENTHRQLVRELSFLKQCKSKYIVAFYGAYYSEDDSGPSIYMCMEFCSGGSLDAISKRIGKIGGRIGENVLGRIAEAVLGGLVYLHQCNIIHRDVKPSNILVTGRGKIKLCDFGVSGELVDSIAQTFVGTSYYMAMTVIELLDYIVRMPVPTLPESEWTPVCIDFIEQCLIKDPNQRPTPSMLLSHEFVRRSLSRNLNLKAWINSVWKE</sequence>
<protein>
    <submittedName>
        <fullName evidence="1">Protein kinase C signaling pathway involved MAPKK protein</fullName>
        <ecNumber evidence="1">2.7.12.2</ecNumber>
    </submittedName>
</protein>
<gene>
    <name evidence="1" type="primary">MKK1</name>
    <name evidence="1" type="ORF">EV182_001168</name>
</gene>
<evidence type="ECO:0000313" key="2">
    <source>
        <dbReference type="Proteomes" id="UP001145114"/>
    </source>
</evidence>